<dbReference type="AlphaFoldDB" id="A0A834SPT8"/>
<reference evidence="2" key="1">
    <citation type="submission" date="2020-09" db="EMBL/GenBank/DDBJ databases">
        <title>Genome-Enabled Discovery of Anthraquinone Biosynthesis in Senna tora.</title>
        <authorList>
            <person name="Kang S.-H."/>
            <person name="Pandey R.P."/>
            <person name="Lee C.-M."/>
            <person name="Sim J.-S."/>
            <person name="Jeong J.-T."/>
            <person name="Choi B.-S."/>
            <person name="Jung M."/>
            <person name="Ginzburg D."/>
            <person name="Zhao K."/>
            <person name="Won S.Y."/>
            <person name="Oh T.-J."/>
            <person name="Yu Y."/>
            <person name="Kim N.-H."/>
            <person name="Lee O.R."/>
            <person name="Lee T.-H."/>
            <person name="Bashyal P."/>
            <person name="Kim T.-S."/>
            <person name="Lee W.-H."/>
            <person name="Kawkins C."/>
            <person name="Kim C.-K."/>
            <person name="Kim J.S."/>
            <person name="Ahn B.O."/>
            <person name="Rhee S.Y."/>
            <person name="Sohng J.K."/>
        </authorList>
    </citation>
    <scope>NUCLEOTIDE SEQUENCE</scope>
    <source>
        <tissue evidence="2">Leaf</tissue>
    </source>
</reference>
<feature type="compositionally biased region" description="Basic and acidic residues" evidence="1">
    <location>
        <begin position="12"/>
        <end position="21"/>
    </location>
</feature>
<sequence length="84" mass="9737">MNPSIQRLGRRGWSERERQGKVDGIFVNSTTTSRNVQKIQMGASEPNQIASDAWMAHVERIEVEGAPLSRETWKHSIMKWEEER</sequence>
<dbReference type="Proteomes" id="UP000634136">
    <property type="component" value="Unassembled WGS sequence"/>
</dbReference>
<dbReference type="EMBL" id="JAAIUW010000013">
    <property type="protein sequence ID" value="KAF7804887.1"/>
    <property type="molecule type" value="Genomic_DNA"/>
</dbReference>
<gene>
    <name evidence="2" type="ORF">G2W53_043998</name>
</gene>
<protein>
    <submittedName>
        <fullName evidence="2">Uncharacterized protein</fullName>
    </submittedName>
</protein>
<accession>A0A834SPT8</accession>
<name>A0A834SPT8_9FABA</name>
<comment type="caution">
    <text evidence="2">The sequence shown here is derived from an EMBL/GenBank/DDBJ whole genome shotgun (WGS) entry which is preliminary data.</text>
</comment>
<organism evidence="2 3">
    <name type="scientific">Senna tora</name>
    <dbReference type="NCBI Taxonomy" id="362788"/>
    <lineage>
        <taxon>Eukaryota</taxon>
        <taxon>Viridiplantae</taxon>
        <taxon>Streptophyta</taxon>
        <taxon>Embryophyta</taxon>
        <taxon>Tracheophyta</taxon>
        <taxon>Spermatophyta</taxon>
        <taxon>Magnoliopsida</taxon>
        <taxon>eudicotyledons</taxon>
        <taxon>Gunneridae</taxon>
        <taxon>Pentapetalae</taxon>
        <taxon>rosids</taxon>
        <taxon>fabids</taxon>
        <taxon>Fabales</taxon>
        <taxon>Fabaceae</taxon>
        <taxon>Caesalpinioideae</taxon>
        <taxon>Cassia clade</taxon>
        <taxon>Senna</taxon>
    </lineage>
</organism>
<evidence type="ECO:0000313" key="2">
    <source>
        <dbReference type="EMBL" id="KAF7804887.1"/>
    </source>
</evidence>
<feature type="region of interest" description="Disordered" evidence="1">
    <location>
        <begin position="1"/>
        <end position="21"/>
    </location>
</feature>
<proteinExistence type="predicted"/>
<evidence type="ECO:0000256" key="1">
    <source>
        <dbReference type="SAM" id="MobiDB-lite"/>
    </source>
</evidence>
<keyword evidence="3" id="KW-1185">Reference proteome</keyword>
<evidence type="ECO:0000313" key="3">
    <source>
        <dbReference type="Proteomes" id="UP000634136"/>
    </source>
</evidence>